<keyword evidence="3" id="KW-1185">Reference proteome</keyword>
<accession>A0A517N9M3</accession>
<reference evidence="2 3" key="1">
    <citation type="submission" date="2019-02" db="EMBL/GenBank/DDBJ databases">
        <title>Deep-cultivation of Planctomycetes and their phenomic and genomic characterization uncovers novel biology.</title>
        <authorList>
            <person name="Wiegand S."/>
            <person name="Jogler M."/>
            <person name="Boedeker C."/>
            <person name="Pinto D."/>
            <person name="Vollmers J."/>
            <person name="Rivas-Marin E."/>
            <person name="Kohn T."/>
            <person name="Peeters S.H."/>
            <person name="Heuer A."/>
            <person name="Rast P."/>
            <person name="Oberbeckmann S."/>
            <person name="Bunk B."/>
            <person name="Jeske O."/>
            <person name="Meyerdierks A."/>
            <person name="Storesund J.E."/>
            <person name="Kallscheuer N."/>
            <person name="Luecker S."/>
            <person name="Lage O.M."/>
            <person name="Pohl T."/>
            <person name="Merkel B.J."/>
            <person name="Hornburger P."/>
            <person name="Mueller R.-W."/>
            <person name="Bruemmer F."/>
            <person name="Labrenz M."/>
            <person name="Spormann A.M."/>
            <person name="Op den Camp H."/>
            <person name="Overmann J."/>
            <person name="Amann R."/>
            <person name="Jetten M.S.M."/>
            <person name="Mascher T."/>
            <person name="Medema M.H."/>
            <person name="Devos D.P."/>
            <person name="Kaster A.-K."/>
            <person name="Ovreas L."/>
            <person name="Rohde M."/>
            <person name="Galperin M.Y."/>
            <person name="Jogler C."/>
        </authorList>
    </citation>
    <scope>NUCLEOTIDE SEQUENCE [LARGE SCALE GENOMIC DNA]</scope>
    <source>
        <strain evidence="2 3">K22_7</strain>
    </source>
</reference>
<name>A0A517N9M3_9BACT</name>
<feature type="transmembrane region" description="Helical" evidence="1">
    <location>
        <begin position="13"/>
        <end position="34"/>
    </location>
</feature>
<keyword evidence="1" id="KW-1133">Transmembrane helix</keyword>
<organism evidence="2 3">
    <name type="scientific">Rubripirellula lacrimiformis</name>
    <dbReference type="NCBI Taxonomy" id="1930273"/>
    <lineage>
        <taxon>Bacteria</taxon>
        <taxon>Pseudomonadati</taxon>
        <taxon>Planctomycetota</taxon>
        <taxon>Planctomycetia</taxon>
        <taxon>Pirellulales</taxon>
        <taxon>Pirellulaceae</taxon>
        <taxon>Rubripirellula</taxon>
    </lineage>
</organism>
<dbReference type="AlphaFoldDB" id="A0A517N9M3"/>
<evidence type="ECO:0008006" key="4">
    <source>
        <dbReference type="Google" id="ProtNLM"/>
    </source>
</evidence>
<keyword evidence="1" id="KW-0472">Membrane</keyword>
<gene>
    <name evidence="2" type="ORF">K227x_22180</name>
</gene>
<dbReference type="KEGG" id="rlc:K227x_22180"/>
<dbReference type="EMBL" id="CP036525">
    <property type="protein sequence ID" value="QDT03833.1"/>
    <property type="molecule type" value="Genomic_DNA"/>
</dbReference>
<evidence type="ECO:0000256" key="1">
    <source>
        <dbReference type="SAM" id="Phobius"/>
    </source>
</evidence>
<keyword evidence="1" id="KW-0812">Transmembrane</keyword>
<dbReference type="Proteomes" id="UP000318538">
    <property type="component" value="Chromosome"/>
</dbReference>
<dbReference type="OrthoDB" id="290328at2"/>
<dbReference type="RefSeq" id="WP_145169429.1">
    <property type="nucleotide sequence ID" value="NZ_CP036525.1"/>
</dbReference>
<protein>
    <recommendedName>
        <fullName evidence="4">Cbb3-type cytochrome oxidase component FixQ</fullName>
    </recommendedName>
</protein>
<proteinExistence type="predicted"/>
<sequence>MIKDLVSALDYSLFAQVALGLFVATFVVIFYGAFRLSSQATSRFASIPLSDDVEDPRGE</sequence>
<evidence type="ECO:0000313" key="3">
    <source>
        <dbReference type="Proteomes" id="UP000318538"/>
    </source>
</evidence>
<evidence type="ECO:0000313" key="2">
    <source>
        <dbReference type="EMBL" id="QDT03833.1"/>
    </source>
</evidence>